<sequence>MPRPNEFTPISEIVTEPEFAYVCYTTTTIYEALMGDPKIIAKLVEKAIKGLKGFELGDKDGESFESVYRLISVKSKDSNESNGEKDLGLYVINQIAAIVQRALPLQKGDFTLDPSTVKKFCNLAGEQALYENPVEDLERACLNESINQLRVDMFHEQDQSISTSELNHQVRIINEYMGELVKITYKPDIDRFINLLSKLRDCKIVCVNG</sequence>
<comment type="caution">
    <text evidence="1">The sequence shown here is derived from an EMBL/GenBank/DDBJ whole genome shotgun (WGS) entry which is preliminary data.</text>
</comment>
<gene>
    <name evidence="1" type="ORF">COX08_02245</name>
</gene>
<name>A0A2H0B685_9BACT</name>
<protein>
    <submittedName>
        <fullName evidence="1">Uncharacterized protein</fullName>
    </submittedName>
</protein>
<organism evidence="1 2">
    <name type="scientific">Candidatus Beckwithbacteria bacterium CG23_combo_of_CG06-09_8_20_14_all_34_8</name>
    <dbReference type="NCBI Taxonomy" id="1974497"/>
    <lineage>
        <taxon>Bacteria</taxon>
        <taxon>Candidatus Beckwithiibacteriota</taxon>
    </lineage>
</organism>
<proteinExistence type="predicted"/>
<dbReference type="AlphaFoldDB" id="A0A2H0B685"/>
<accession>A0A2H0B685</accession>
<dbReference type="EMBL" id="PCSR01000052">
    <property type="protein sequence ID" value="PIP53193.1"/>
    <property type="molecule type" value="Genomic_DNA"/>
</dbReference>
<evidence type="ECO:0000313" key="1">
    <source>
        <dbReference type="EMBL" id="PIP53193.1"/>
    </source>
</evidence>
<evidence type="ECO:0000313" key="2">
    <source>
        <dbReference type="Proteomes" id="UP000229459"/>
    </source>
</evidence>
<dbReference type="Proteomes" id="UP000229459">
    <property type="component" value="Unassembled WGS sequence"/>
</dbReference>
<reference evidence="1 2" key="1">
    <citation type="submission" date="2017-09" db="EMBL/GenBank/DDBJ databases">
        <title>Depth-based differentiation of microbial function through sediment-hosted aquifers and enrichment of novel symbionts in the deep terrestrial subsurface.</title>
        <authorList>
            <person name="Probst A.J."/>
            <person name="Ladd B."/>
            <person name="Jarett J.K."/>
            <person name="Geller-Mcgrath D.E."/>
            <person name="Sieber C.M."/>
            <person name="Emerson J.B."/>
            <person name="Anantharaman K."/>
            <person name="Thomas B.C."/>
            <person name="Malmstrom R."/>
            <person name="Stieglmeier M."/>
            <person name="Klingl A."/>
            <person name="Woyke T."/>
            <person name="Ryan C.M."/>
            <person name="Banfield J.F."/>
        </authorList>
    </citation>
    <scope>NUCLEOTIDE SEQUENCE [LARGE SCALE GENOMIC DNA]</scope>
    <source>
        <strain evidence="1">CG23_combo_of_CG06-09_8_20_14_all_34_8</strain>
    </source>
</reference>